<keyword evidence="17" id="KW-0325">Glycoprotein</keyword>
<evidence type="ECO:0000256" key="14">
    <source>
        <dbReference type="ARBA" id="ARBA00023034"/>
    </source>
</evidence>
<keyword evidence="16" id="KW-1015">Disulfide bond</keyword>
<feature type="compositionally biased region" description="Basic and acidic residues" evidence="20">
    <location>
        <begin position="735"/>
        <end position="750"/>
    </location>
</feature>
<feature type="domain" description="WSC" evidence="22">
    <location>
        <begin position="174"/>
        <end position="267"/>
    </location>
</feature>
<accession>A0AAV2R3G9</accession>
<keyword evidence="10" id="KW-0479">Metal-binding</keyword>
<evidence type="ECO:0000256" key="18">
    <source>
        <dbReference type="ARBA" id="ARBA00042865"/>
    </source>
</evidence>
<evidence type="ECO:0000256" key="13">
    <source>
        <dbReference type="ARBA" id="ARBA00022989"/>
    </source>
</evidence>
<evidence type="ECO:0000256" key="19">
    <source>
        <dbReference type="ARBA" id="ARBA00047847"/>
    </source>
</evidence>
<evidence type="ECO:0000256" key="21">
    <source>
        <dbReference type="SAM" id="Phobius"/>
    </source>
</evidence>
<keyword evidence="15 21" id="KW-0472">Membrane</keyword>
<evidence type="ECO:0000256" key="1">
    <source>
        <dbReference type="ARBA" id="ARBA00004323"/>
    </source>
</evidence>
<keyword evidence="13 21" id="KW-1133">Transmembrane helix</keyword>
<feature type="transmembrane region" description="Helical" evidence="21">
    <location>
        <begin position="25"/>
        <end position="45"/>
    </location>
</feature>
<organism evidence="23 24">
    <name type="scientific">Meganyctiphanes norvegica</name>
    <name type="common">Northern krill</name>
    <name type="synonym">Thysanopoda norvegica</name>
    <dbReference type="NCBI Taxonomy" id="48144"/>
    <lineage>
        <taxon>Eukaryota</taxon>
        <taxon>Metazoa</taxon>
        <taxon>Ecdysozoa</taxon>
        <taxon>Arthropoda</taxon>
        <taxon>Crustacea</taxon>
        <taxon>Multicrustacea</taxon>
        <taxon>Malacostraca</taxon>
        <taxon>Eumalacostraca</taxon>
        <taxon>Eucarida</taxon>
        <taxon>Euphausiacea</taxon>
        <taxon>Euphausiidae</taxon>
        <taxon>Meganyctiphanes</taxon>
    </lineage>
</organism>
<dbReference type="GO" id="GO:0050650">
    <property type="term" value="P:chondroitin sulfate proteoglycan biosynthetic process"/>
    <property type="evidence" value="ECO:0007669"/>
    <property type="project" value="TreeGrafter"/>
</dbReference>
<dbReference type="GO" id="GO:0046872">
    <property type="term" value="F:metal ion binding"/>
    <property type="evidence" value="ECO:0007669"/>
    <property type="project" value="UniProtKB-KW"/>
</dbReference>
<evidence type="ECO:0000256" key="9">
    <source>
        <dbReference type="ARBA" id="ARBA00022692"/>
    </source>
</evidence>
<evidence type="ECO:0000256" key="11">
    <source>
        <dbReference type="ARBA" id="ARBA00022824"/>
    </source>
</evidence>
<proteinExistence type="inferred from homology"/>
<keyword evidence="11" id="KW-0256">Endoplasmic reticulum</keyword>
<evidence type="ECO:0000256" key="3">
    <source>
        <dbReference type="ARBA" id="ARBA00004840"/>
    </source>
</evidence>
<dbReference type="PANTHER" id="PTHR46025:SF3">
    <property type="entry name" value="XYLOSYLTRANSFERASE OXT"/>
    <property type="match status" value="1"/>
</dbReference>
<evidence type="ECO:0000256" key="6">
    <source>
        <dbReference type="ARBA" id="ARBA00011972"/>
    </source>
</evidence>
<comment type="pathway">
    <text evidence="4">Glycan metabolism; heparan sulfate biosynthesis.</text>
</comment>
<dbReference type="SMART" id="SM00321">
    <property type="entry name" value="WSC"/>
    <property type="match status" value="1"/>
</dbReference>
<dbReference type="Proteomes" id="UP001497623">
    <property type="component" value="Unassembled WGS sequence"/>
</dbReference>
<dbReference type="GO" id="GO:0000139">
    <property type="term" value="C:Golgi membrane"/>
    <property type="evidence" value="ECO:0007669"/>
    <property type="project" value="UniProtKB-SubCell"/>
</dbReference>
<keyword evidence="12" id="KW-0735">Signal-anchor</keyword>
<dbReference type="GO" id="GO:0005789">
    <property type="term" value="C:endoplasmic reticulum membrane"/>
    <property type="evidence" value="ECO:0007669"/>
    <property type="project" value="UniProtKB-SubCell"/>
</dbReference>
<keyword evidence="8" id="KW-0808">Transferase</keyword>
<keyword evidence="14" id="KW-0333">Golgi apparatus</keyword>
<dbReference type="PANTHER" id="PTHR46025">
    <property type="entry name" value="XYLOSYLTRANSFERASE OXT"/>
    <property type="match status" value="1"/>
</dbReference>
<reference evidence="23 24" key="1">
    <citation type="submission" date="2024-05" db="EMBL/GenBank/DDBJ databases">
        <authorList>
            <person name="Wallberg A."/>
        </authorList>
    </citation>
    <scope>NUCLEOTIDE SEQUENCE [LARGE SCALE GENOMIC DNA]</scope>
</reference>
<sequence>MVVAARAIFIVTLNILRVIFRKYKIYVILGLLIVSFQVFSGYYIFSIGSDKSLQESFLESENARLEREENTNLAIKRVDKESIDYENSDLQDTIKHIKKPESLSNVDEDKLENDELATLKLSCRVRSREALSAIQRAKTEDCKREIGNISCQVQAGSFYPSRLKSYCPSNGNVRGRAMGCFVDSRDKRILRGHGMQLKHNTPALCVDVCFQRGYMFAGVQYGKECFCGNDELPEHDNVPEGDCSMDCVGDNKIKCGGYLRISIYQTGLAKYVPKPLKKPGFGSRPARIAYILTVNGRAARQILRLFKALYHIDHYFYIHVDSRQDYLFREMQELEKRFSNVHVSTIRRSTIWGGASLLKILLHCMESILNIKDWHWDYIINLSESDYPIKTNEELVGFLSSNHQRNFLKSHGHDTNRFIQKQGLDRSFHECENHMWRIGERKLPLGIRMDGGSDWLCLNRKFVEYVVTSTDQLVMGLKKVYSYTLLPAESFFHTILRNSEFCETFTDNNLHVTNWKRKLGCKCQYKHIVDWCGCSPNDFKLEDWPKLEGSSPRSLFFARKFEAIVGQKIIHKVEEKLLYGPYYPETPGLDYYWENRYHHLDKPLSTIDTDLTLYNSAARLATKQLEELHGECKMTATAILQTEALMYDDEFKGLIIEFAASVTGITGIKIQTFLSPSVKFKFYSLDDDSLGNHKLEGIEIGSNFDVKEQIFRSFGLPLGPESDIIVVTKWHDTETKEDKKHKSQNEKVEDDKEETNEVSTAQLILTDPRDKAAALQEITLESGDQILSETFKLVKPLYPGIWKVHVVQNHKVIASHSFLVLPMQFVQGREIKIKESRQLHKGPEESYQQIDLHSICKDLDKYNIGNFSAMNLASEHGSYFGQQLKQWIDSLVTSFYDIQDNCYIPSSSYDFPKSLSGMLKECPHTSWSSYSPDPKSDLGVIDHVSGKMSEPYRMLRKHV</sequence>
<dbReference type="InterPro" id="IPR024448">
    <property type="entry name" value="XylT_C"/>
</dbReference>
<keyword evidence="24" id="KW-1185">Reference proteome</keyword>
<evidence type="ECO:0000313" key="24">
    <source>
        <dbReference type="Proteomes" id="UP001497623"/>
    </source>
</evidence>
<protein>
    <recommendedName>
        <fullName evidence="6">protein xylosyltransferase</fullName>
        <ecNumber evidence="6">2.4.2.26</ecNumber>
    </recommendedName>
    <alternativeName>
        <fullName evidence="18">Peptide O-xylosyltransferase</fullName>
    </alternativeName>
</protein>
<dbReference type="EMBL" id="CAXKWB010014144">
    <property type="protein sequence ID" value="CAL4109821.1"/>
    <property type="molecule type" value="Genomic_DNA"/>
</dbReference>
<comment type="similarity">
    <text evidence="5">Belongs to the glycosyltransferase 14 family. XylT subfamily.</text>
</comment>
<comment type="caution">
    <text evidence="23">The sequence shown here is derived from an EMBL/GenBank/DDBJ whole genome shotgun (WGS) entry which is preliminary data.</text>
</comment>
<dbReference type="Pfam" id="PF02485">
    <property type="entry name" value="Branch"/>
    <property type="match status" value="1"/>
</dbReference>
<dbReference type="InterPro" id="IPR003406">
    <property type="entry name" value="Glyco_trans_14"/>
</dbReference>
<evidence type="ECO:0000256" key="20">
    <source>
        <dbReference type="SAM" id="MobiDB-lite"/>
    </source>
</evidence>
<evidence type="ECO:0000256" key="15">
    <source>
        <dbReference type="ARBA" id="ARBA00023136"/>
    </source>
</evidence>
<keyword evidence="7" id="KW-0328">Glycosyltransferase</keyword>
<dbReference type="GO" id="GO:0015012">
    <property type="term" value="P:heparan sulfate proteoglycan biosynthetic process"/>
    <property type="evidence" value="ECO:0007669"/>
    <property type="project" value="TreeGrafter"/>
</dbReference>
<comment type="catalytic activity">
    <reaction evidence="19">
        <text>UDP-alpha-D-xylose + L-seryl-[protein] = 3-O-(beta-D-xylosyl)-L-seryl-[protein] + UDP + H(+)</text>
        <dbReference type="Rhea" id="RHEA:50192"/>
        <dbReference type="Rhea" id="RHEA-COMP:9863"/>
        <dbReference type="Rhea" id="RHEA-COMP:12567"/>
        <dbReference type="ChEBI" id="CHEBI:15378"/>
        <dbReference type="ChEBI" id="CHEBI:29999"/>
        <dbReference type="ChEBI" id="CHEBI:57632"/>
        <dbReference type="ChEBI" id="CHEBI:58223"/>
        <dbReference type="ChEBI" id="CHEBI:132085"/>
        <dbReference type="EC" id="2.4.2.26"/>
    </reaction>
</comment>
<dbReference type="AlphaFoldDB" id="A0AAV2R3G9"/>
<name>A0AAV2R3G9_MEGNR</name>
<dbReference type="InterPro" id="IPR002889">
    <property type="entry name" value="WSC_carb-bd"/>
</dbReference>
<evidence type="ECO:0000256" key="5">
    <source>
        <dbReference type="ARBA" id="ARBA00010195"/>
    </source>
</evidence>
<evidence type="ECO:0000313" key="23">
    <source>
        <dbReference type="EMBL" id="CAL4109821.1"/>
    </source>
</evidence>
<evidence type="ECO:0000256" key="16">
    <source>
        <dbReference type="ARBA" id="ARBA00023157"/>
    </source>
</evidence>
<feature type="region of interest" description="Disordered" evidence="20">
    <location>
        <begin position="735"/>
        <end position="758"/>
    </location>
</feature>
<evidence type="ECO:0000256" key="8">
    <source>
        <dbReference type="ARBA" id="ARBA00022679"/>
    </source>
</evidence>
<dbReference type="InterPro" id="IPR043538">
    <property type="entry name" value="XYLT"/>
</dbReference>
<comment type="pathway">
    <text evidence="3">Glycan metabolism; chondroitin sulfate biosynthesis.</text>
</comment>
<evidence type="ECO:0000259" key="22">
    <source>
        <dbReference type="PROSITE" id="PS51212"/>
    </source>
</evidence>
<gene>
    <name evidence="23" type="ORF">MNOR_LOCUS19203</name>
</gene>
<dbReference type="GO" id="GO:0030158">
    <property type="term" value="F:protein xylosyltransferase activity"/>
    <property type="evidence" value="ECO:0007669"/>
    <property type="project" value="UniProtKB-EC"/>
</dbReference>
<keyword evidence="9 21" id="KW-0812">Transmembrane</keyword>
<dbReference type="Pfam" id="PF12529">
    <property type="entry name" value="Xylo_C"/>
    <property type="match status" value="1"/>
</dbReference>
<evidence type="ECO:0000256" key="10">
    <source>
        <dbReference type="ARBA" id="ARBA00022723"/>
    </source>
</evidence>
<dbReference type="Pfam" id="PF01822">
    <property type="entry name" value="WSC"/>
    <property type="match status" value="1"/>
</dbReference>
<dbReference type="PROSITE" id="PS51212">
    <property type="entry name" value="WSC"/>
    <property type="match status" value="1"/>
</dbReference>
<evidence type="ECO:0000256" key="12">
    <source>
        <dbReference type="ARBA" id="ARBA00022968"/>
    </source>
</evidence>
<evidence type="ECO:0000256" key="7">
    <source>
        <dbReference type="ARBA" id="ARBA00022676"/>
    </source>
</evidence>
<evidence type="ECO:0000256" key="2">
    <source>
        <dbReference type="ARBA" id="ARBA00004648"/>
    </source>
</evidence>
<comment type="subcellular location">
    <subcellularLocation>
        <location evidence="2">Endoplasmic reticulum membrane</location>
        <topology evidence="2">Single-pass type II membrane protein</topology>
    </subcellularLocation>
    <subcellularLocation>
        <location evidence="1">Golgi apparatus membrane</location>
        <topology evidence="1">Single-pass type II membrane protein</topology>
    </subcellularLocation>
</comment>
<dbReference type="EC" id="2.4.2.26" evidence="6"/>
<evidence type="ECO:0000256" key="17">
    <source>
        <dbReference type="ARBA" id="ARBA00023180"/>
    </source>
</evidence>
<evidence type="ECO:0000256" key="4">
    <source>
        <dbReference type="ARBA" id="ARBA00005093"/>
    </source>
</evidence>